<evidence type="ECO:0000313" key="3">
    <source>
        <dbReference type="EMBL" id="OEL37705.1"/>
    </source>
</evidence>
<reference evidence="3 4" key="1">
    <citation type="submission" date="2016-09" db="EMBL/GenBank/DDBJ databases">
        <title>The draft genome of Dichanthelium oligosanthes: A C3 panicoid grass species.</title>
        <authorList>
            <person name="Studer A.J."/>
            <person name="Schnable J.C."/>
            <person name="Brutnell T.P."/>
        </authorList>
    </citation>
    <scope>NUCLEOTIDE SEQUENCE [LARGE SCALE GENOMIC DNA]</scope>
    <source>
        <strain evidence="4">cv. Kellogg 1175</strain>
        <tissue evidence="3">Leaf</tissue>
    </source>
</reference>
<gene>
    <name evidence="3" type="ORF">BAE44_0001281</name>
</gene>
<accession>A0A1E5WJV0</accession>
<dbReference type="OrthoDB" id="690324at2759"/>
<dbReference type="InterPro" id="IPR036047">
    <property type="entry name" value="F-box-like_dom_sf"/>
</dbReference>
<feature type="domain" description="F-box protein AT5G49610-like beta-propeller" evidence="2">
    <location>
        <begin position="94"/>
        <end position="343"/>
    </location>
</feature>
<dbReference type="Proteomes" id="UP000095767">
    <property type="component" value="Unassembled WGS sequence"/>
</dbReference>
<dbReference type="InterPro" id="IPR001810">
    <property type="entry name" value="F-box_dom"/>
</dbReference>
<evidence type="ECO:0000313" key="4">
    <source>
        <dbReference type="Proteomes" id="UP000095767"/>
    </source>
</evidence>
<sequence length="371" mass="40571">MALPNPPPPFSDDCIGEILRRLPPDEPACLVRASIVCTAWRLLISEPGFLRRYREHHRTPPVLGFLHNSSFILTTAADPPLSLAEFECFSWVALDCRHGRVLLHTTGPIGLVVWDPITGDQQRLPEEPDELSNHLTGAVLCAANSCDHTDCRGGPFLVVFVRTVDEDVVEEEDVGATWMSVYSSETGAWSAPASIRLGPISRSRDVMGSSLLAGNALHFLLEDGRRILKYDLGGHDLSVMNTPPLRVGNMALVKAEDGGVGAAGVEGYSLHLWSWRGARGWVQGRIVELDMMLPMDIGDPSTNLLVIGSSEDANTVFISANAWIFSVELKSNRIRKVCGSGSRNFQNAMVPYASFYTPGTGLMLIYTFPQL</sequence>
<dbReference type="AlphaFoldDB" id="A0A1E5WJV0"/>
<comment type="caution">
    <text evidence="3">The sequence shown here is derived from an EMBL/GenBank/DDBJ whole genome shotgun (WGS) entry which is preliminary data.</text>
</comment>
<dbReference type="EMBL" id="LWDX02004544">
    <property type="protein sequence ID" value="OEL37705.1"/>
    <property type="molecule type" value="Genomic_DNA"/>
</dbReference>
<dbReference type="PANTHER" id="PTHR32133:SF408">
    <property type="entry name" value="OS07G0120400 PROTEIN"/>
    <property type="match status" value="1"/>
</dbReference>
<dbReference type="Pfam" id="PF00646">
    <property type="entry name" value="F-box"/>
    <property type="match status" value="1"/>
</dbReference>
<feature type="domain" description="F-box" evidence="1">
    <location>
        <begin position="12"/>
        <end position="51"/>
    </location>
</feature>
<dbReference type="SUPFAM" id="SSF81383">
    <property type="entry name" value="F-box domain"/>
    <property type="match status" value="1"/>
</dbReference>
<keyword evidence="4" id="KW-1185">Reference proteome</keyword>
<dbReference type="Pfam" id="PF23635">
    <property type="entry name" value="Beta-prop_AT5G49610-like"/>
    <property type="match status" value="1"/>
</dbReference>
<evidence type="ECO:0000259" key="1">
    <source>
        <dbReference type="Pfam" id="PF00646"/>
    </source>
</evidence>
<protein>
    <submittedName>
        <fullName evidence="3">Uncharacterized protein</fullName>
    </submittedName>
</protein>
<evidence type="ECO:0000259" key="2">
    <source>
        <dbReference type="Pfam" id="PF23635"/>
    </source>
</evidence>
<dbReference type="InterPro" id="IPR056594">
    <property type="entry name" value="AT5G49610-like_b-prop"/>
</dbReference>
<name>A0A1E5WJV0_9POAL</name>
<organism evidence="3 4">
    <name type="scientific">Dichanthelium oligosanthes</name>
    <dbReference type="NCBI Taxonomy" id="888268"/>
    <lineage>
        <taxon>Eukaryota</taxon>
        <taxon>Viridiplantae</taxon>
        <taxon>Streptophyta</taxon>
        <taxon>Embryophyta</taxon>
        <taxon>Tracheophyta</taxon>
        <taxon>Spermatophyta</taxon>
        <taxon>Magnoliopsida</taxon>
        <taxon>Liliopsida</taxon>
        <taxon>Poales</taxon>
        <taxon>Poaceae</taxon>
        <taxon>PACMAD clade</taxon>
        <taxon>Panicoideae</taxon>
        <taxon>Panicodae</taxon>
        <taxon>Paniceae</taxon>
        <taxon>Dichantheliinae</taxon>
        <taxon>Dichanthelium</taxon>
    </lineage>
</organism>
<proteinExistence type="predicted"/>
<dbReference type="PANTHER" id="PTHR32133">
    <property type="entry name" value="OS07G0120400 PROTEIN"/>
    <property type="match status" value="1"/>
</dbReference>